<keyword evidence="1" id="KW-0732">Signal</keyword>
<reference evidence="2 3" key="1">
    <citation type="submission" date="2016-04" db="EMBL/GenBank/DDBJ databases">
        <title>Complete genome sequence of Bacillus oceanisediminis strain 2691.</title>
        <authorList>
            <person name="Jeong H."/>
            <person name="Kim H.J."/>
            <person name="Lee D.-W."/>
        </authorList>
    </citation>
    <scope>NUCLEOTIDE SEQUENCE [LARGE SCALE GENOMIC DNA]</scope>
    <source>
        <strain evidence="2 3">2691</strain>
        <plasmid evidence="3">pbo1</plasmid>
    </source>
</reference>
<dbReference type="eggNOG" id="ENOG5030E9Q">
    <property type="taxonomic scope" value="Bacteria"/>
</dbReference>
<dbReference type="Proteomes" id="UP000077856">
    <property type="component" value="Plasmid pBO1"/>
</dbReference>
<sequence>MNKKLLVTSSITIGLLMSGCSTGANYSIDILNNSENITTAKDDEILPPLIVTPKPKLEKKNYV</sequence>
<dbReference type="KEGG" id="bon:A361_28650"/>
<proteinExistence type="predicted"/>
<dbReference type="EMBL" id="CP015507">
    <property type="protein sequence ID" value="AND43136.1"/>
    <property type="molecule type" value="Genomic_DNA"/>
</dbReference>
<evidence type="ECO:0000313" key="3">
    <source>
        <dbReference type="Proteomes" id="UP000077856"/>
    </source>
</evidence>
<accession>A0A160MI58</accession>
<organism evidence="2 3">
    <name type="scientific">Cytobacillus oceanisediminis 2691</name>
    <dbReference type="NCBI Taxonomy" id="1196031"/>
    <lineage>
        <taxon>Bacteria</taxon>
        <taxon>Bacillati</taxon>
        <taxon>Bacillota</taxon>
        <taxon>Bacilli</taxon>
        <taxon>Bacillales</taxon>
        <taxon>Bacillaceae</taxon>
        <taxon>Cytobacillus</taxon>
    </lineage>
</organism>
<dbReference type="AlphaFoldDB" id="A0A160MI58"/>
<evidence type="ECO:0000313" key="2">
    <source>
        <dbReference type="EMBL" id="AND43136.1"/>
    </source>
</evidence>
<protein>
    <submittedName>
        <fullName evidence="2">Uncharacterized protein</fullName>
    </submittedName>
</protein>
<dbReference type="RefSeq" id="WP_019379616.1">
    <property type="nucleotide sequence ID" value="NZ_CP015507.1"/>
</dbReference>
<gene>
    <name evidence="2" type="ORF">A361_28650</name>
</gene>
<name>A0A160MI58_9BACI</name>
<dbReference type="PROSITE" id="PS51257">
    <property type="entry name" value="PROKAR_LIPOPROTEIN"/>
    <property type="match status" value="1"/>
</dbReference>
<feature type="signal peptide" evidence="1">
    <location>
        <begin position="1"/>
        <end position="23"/>
    </location>
</feature>
<evidence type="ECO:0000256" key="1">
    <source>
        <dbReference type="SAM" id="SignalP"/>
    </source>
</evidence>
<geneLocation type="plasmid" evidence="3">
    <name>pbo1</name>
</geneLocation>
<keyword evidence="2" id="KW-0614">Plasmid</keyword>
<feature type="chain" id="PRO_5038879684" evidence="1">
    <location>
        <begin position="24"/>
        <end position="63"/>
    </location>
</feature>